<dbReference type="InterPro" id="IPR013099">
    <property type="entry name" value="K_chnl_dom"/>
</dbReference>
<proteinExistence type="predicted"/>
<dbReference type="KEGG" id="gtt:GUITHDRAFT_106691"/>
<feature type="transmembrane region" description="Helical" evidence="2">
    <location>
        <begin position="388"/>
        <end position="408"/>
    </location>
</feature>
<evidence type="ECO:0000313" key="4">
    <source>
        <dbReference type="EMBL" id="EKX47702.1"/>
    </source>
</evidence>
<dbReference type="EnsemblProtists" id="EKX47702">
    <property type="protein sequence ID" value="EKX47702"/>
    <property type="gene ID" value="GUITHDRAFT_106691"/>
</dbReference>
<dbReference type="PANTHER" id="PTHR10153">
    <property type="entry name" value="SMALL CONDUCTANCE CALCIUM-ACTIVATED POTASSIUM CHANNEL"/>
    <property type="match status" value="1"/>
</dbReference>
<evidence type="ECO:0000256" key="2">
    <source>
        <dbReference type="SAM" id="Phobius"/>
    </source>
</evidence>
<evidence type="ECO:0000313" key="5">
    <source>
        <dbReference type="EnsemblProtists" id="EKX47702"/>
    </source>
</evidence>
<dbReference type="SUPFAM" id="SSF81324">
    <property type="entry name" value="Voltage-gated potassium channels"/>
    <property type="match status" value="2"/>
</dbReference>
<feature type="domain" description="Potassium channel" evidence="3">
    <location>
        <begin position="360"/>
        <end position="412"/>
    </location>
</feature>
<feature type="compositionally biased region" description="Low complexity" evidence="1">
    <location>
        <begin position="29"/>
        <end position="48"/>
    </location>
</feature>
<keyword evidence="2" id="KW-1133">Transmembrane helix</keyword>
<dbReference type="GeneID" id="17304318"/>
<evidence type="ECO:0000259" key="3">
    <source>
        <dbReference type="Pfam" id="PF07885"/>
    </source>
</evidence>
<reference evidence="4 6" key="1">
    <citation type="journal article" date="2012" name="Nature">
        <title>Algal genomes reveal evolutionary mosaicism and the fate of nucleomorphs.</title>
        <authorList>
            <consortium name="DOE Joint Genome Institute"/>
            <person name="Curtis B.A."/>
            <person name="Tanifuji G."/>
            <person name="Burki F."/>
            <person name="Gruber A."/>
            <person name="Irimia M."/>
            <person name="Maruyama S."/>
            <person name="Arias M.C."/>
            <person name="Ball S.G."/>
            <person name="Gile G.H."/>
            <person name="Hirakawa Y."/>
            <person name="Hopkins J.F."/>
            <person name="Kuo A."/>
            <person name="Rensing S.A."/>
            <person name="Schmutz J."/>
            <person name="Symeonidi A."/>
            <person name="Elias M."/>
            <person name="Eveleigh R.J."/>
            <person name="Herman E.K."/>
            <person name="Klute M.J."/>
            <person name="Nakayama T."/>
            <person name="Obornik M."/>
            <person name="Reyes-Prieto A."/>
            <person name="Armbrust E.V."/>
            <person name="Aves S.J."/>
            <person name="Beiko R.G."/>
            <person name="Coutinho P."/>
            <person name="Dacks J.B."/>
            <person name="Durnford D.G."/>
            <person name="Fast N.M."/>
            <person name="Green B.R."/>
            <person name="Grisdale C.J."/>
            <person name="Hempel F."/>
            <person name="Henrissat B."/>
            <person name="Hoppner M.P."/>
            <person name="Ishida K."/>
            <person name="Kim E."/>
            <person name="Koreny L."/>
            <person name="Kroth P.G."/>
            <person name="Liu Y."/>
            <person name="Malik S.B."/>
            <person name="Maier U.G."/>
            <person name="McRose D."/>
            <person name="Mock T."/>
            <person name="Neilson J.A."/>
            <person name="Onodera N.T."/>
            <person name="Poole A.M."/>
            <person name="Pritham E.J."/>
            <person name="Richards T.A."/>
            <person name="Rocap G."/>
            <person name="Roy S.W."/>
            <person name="Sarai C."/>
            <person name="Schaack S."/>
            <person name="Shirato S."/>
            <person name="Slamovits C.H."/>
            <person name="Spencer D.F."/>
            <person name="Suzuki S."/>
            <person name="Worden A.Z."/>
            <person name="Zauner S."/>
            <person name="Barry K."/>
            <person name="Bell C."/>
            <person name="Bharti A.K."/>
            <person name="Crow J.A."/>
            <person name="Grimwood J."/>
            <person name="Kramer R."/>
            <person name="Lindquist E."/>
            <person name="Lucas S."/>
            <person name="Salamov A."/>
            <person name="McFadden G.I."/>
            <person name="Lane C.E."/>
            <person name="Keeling P.J."/>
            <person name="Gray M.W."/>
            <person name="Grigoriev I.V."/>
            <person name="Archibald J.M."/>
        </authorList>
    </citation>
    <scope>NUCLEOTIDE SEQUENCE</scope>
    <source>
        <strain evidence="4 6">CCMP2712</strain>
    </source>
</reference>
<feature type="transmembrane region" description="Helical" evidence="2">
    <location>
        <begin position="643"/>
        <end position="663"/>
    </location>
</feature>
<feature type="transmembrane region" description="Helical" evidence="2">
    <location>
        <begin position="910"/>
        <end position="936"/>
    </location>
</feature>
<feature type="transmembrane region" description="Helical" evidence="2">
    <location>
        <begin position="683"/>
        <end position="703"/>
    </location>
</feature>
<feature type="region of interest" description="Disordered" evidence="1">
    <location>
        <begin position="976"/>
        <end position="996"/>
    </location>
</feature>
<reference evidence="5" key="3">
    <citation type="submission" date="2015-06" db="UniProtKB">
        <authorList>
            <consortium name="EnsemblProtists"/>
        </authorList>
    </citation>
    <scope>IDENTIFICATION</scope>
</reference>
<organism evidence="4">
    <name type="scientific">Guillardia theta (strain CCMP2712)</name>
    <name type="common">Cryptophyte</name>
    <dbReference type="NCBI Taxonomy" id="905079"/>
    <lineage>
        <taxon>Eukaryota</taxon>
        <taxon>Cryptophyceae</taxon>
        <taxon>Pyrenomonadales</taxon>
        <taxon>Geminigeraceae</taxon>
        <taxon>Guillardia</taxon>
    </lineage>
</organism>
<dbReference type="HOGENOM" id="CLU_300631_0_0_1"/>
<protein>
    <recommendedName>
        <fullName evidence="3">Potassium channel domain-containing protein</fullName>
    </recommendedName>
</protein>
<feature type="region of interest" description="Disordered" evidence="1">
    <location>
        <begin position="1"/>
        <end position="82"/>
    </location>
</feature>
<feature type="transmembrane region" description="Helical" evidence="2">
    <location>
        <begin position="880"/>
        <end position="898"/>
    </location>
</feature>
<feature type="domain" description="Potassium channel" evidence="3">
    <location>
        <begin position="879"/>
        <end position="934"/>
    </location>
</feature>
<name>L1JH95_GUITC</name>
<feature type="region of interest" description="Disordered" evidence="1">
    <location>
        <begin position="530"/>
        <end position="563"/>
    </location>
</feature>
<dbReference type="RefSeq" id="XP_005834682.1">
    <property type="nucleotide sequence ID" value="XM_005834625.1"/>
</dbReference>
<dbReference type="Gene3D" id="1.10.287.70">
    <property type="match status" value="2"/>
</dbReference>
<dbReference type="AlphaFoldDB" id="L1JH95"/>
<dbReference type="Proteomes" id="UP000011087">
    <property type="component" value="Unassembled WGS sequence"/>
</dbReference>
<feature type="transmembrane region" description="Helical" evidence="2">
    <location>
        <begin position="125"/>
        <end position="147"/>
    </location>
</feature>
<dbReference type="EMBL" id="JH992989">
    <property type="protein sequence ID" value="EKX47702.1"/>
    <property type="molecule type" value="Genomic_DNA"/>
</dbReference>
<dbReference type="PaxDb" id="55529-EKX47702"/>
<keyword evidence="6" id="KW-1185">Reference proteome</keyword>
<dbReference type="Pfam" id="PF07885">
    <property type="entry name" value="Ion_trans_2"/>
    <property type="match status" value="2"/>
</dbReference>
<keyword evidence="2" id="KW-0472">Membrane</keyword>
<reference evidence="6" key="2">
    <citation type="submission" date="2012-11" db="EMBL/GenBank/DDBJ databases">
        <authorList>
            <person name="Kuo A."/>
            <person name="Curtis B.A."/>
            <person name="Tanifuji G."/>
            <person name="Burki F."/>
            <person name="Gruber A."/>
            <person name="Irimia M."/>
            <person name="Maruyama S."/>
            <person name="Arias M.C."/>
            <person name="Ball S.G."/>
            <person name="Gile G.H."/>
            <person name="Hirakawa Y."/>
            <person name="Hopkins J.F."/>
            <person name="Rensing S.A."/>
            <person name="Schmutz J."/>
            <person name="Symeonidi A."/>
            <person name="Elias M."/>
            <person name="Eveleigh R.J."/>
            <person name="Herman E.K."/>
            <person name="Klute M.J."/>
            <person name="Nakayama T."/>
            <person name="Obornik M."/>
            <person name="Reyes-Prieto A."/>
            <person name="Armbrust E.V."/>
            <person name="Aves S.J."/>
            <person name="Beiko R.G."/>
            <person name="Coutinho P."/>
            <person name="Dacks J.B."/>
            <person name="Durnford D.G."/>
            <person name="Fast N.M."/>
            <person name="Green B.R."/>
            <person name="Grisdale C."/>
            <person name="Hempe F."/>
            <person name="Henrissat B."/>
            <person name="Hoppner M.P."/>
            <person name="Ishida K.-I."/>
            <person name="Kim E."/>
            <person name="Koreny L."/>
            <person name="Kroth P.G."/>
            <person name="Liu Y."/>
            <person name="Malik S.-B."/>
            <person name="Maier U.G."/>
            <person name="McRose D."/>
            <person name="Mock T."/>
            <person name="Neilson J.A."/>
            <person name="Onodera N.T."/>
            <person name="Poole A.M."/>
            <person name="Pritham E.J."/>
            <person name="Richards T.A."/>
            <person name="Rocap G."/>
            <person name="Roy S.W."/>
            <person name="Sarai C."/>
            <person name="Schaack S."/>
            <person name="Shirato S."/>
            <person name="Slamovits C.H."/>
            <person name="Spencer D.F."/>
            <person name="Suzuki S."/>
            <person name="Worden A.Z."/>
            <person name="Zauner S."/>
            <person name="Barry K."/>
            <person name="Bell C."/>
            <person name="Bharti A.K."/>
            <person name="Crow J.A."/>
            <person name="Grimwood J."/>
            <person name="Kramer R."/>
            <person name="Lindquist E."/>
            <person name="Lucas S."/>
            <person name="Salamov A."/>
            <person name="McFadden G.I."/>
            <person name="Lane C.E."/>
            <person name="Keeling P.J."/>
            <person name="Gray M.W."/>
            <person name="Grigoriev I.V."/>
            <person name="Archibald J.M."/>
        </authorList>
    </citation>
    <scope>NUCLEOTIDE SEQUENCE</scope>
    <source>
        <strain evidence="6">CCMP2712</strain>
    </source>
</reference>
<dbReference type="GO" id="GO:0016020">
    <property type="term" value="C:membrane"/>
    <property type="evidence" value="ECO:0007669"/>
    <property type="project" value="InterPro"/>
</dbReference>
<feature type="compositionally biased region" description="Polar residues" evidence="1">
    <location>
        <begin position="70"/>
        <end position="80"/>
    </location>
</feature>
<evidence type="ECO:0000313" key="6">
    <source>
        <dbReference type="Proteomes" id="UP000011087"/>
    </source>
</evidence>
<gene>
    <name evidence="4" type="ORF">GUITHDRAFT_106691</name>
</gene>
<feature type="transmembrane region" description="Helical" evidence="2">
    <location>
        <begin position="823"/>
        <end position="841"/>
    </location>
</feature>
<keyword evidence="2" id="KW-0812">Transmembrane</keyword>
<dbReference type="OrthoDB" id="73653at2759"/>
<accession>L1JH95</accession>
<dbReference type="InterPro" id="IPR015449">
    <property type="entry name" value="K_chnl_Ca-activ_SK"/>
</dbReference>
<dbReference type="GO" id="GO:0016286">
    <property type="term" value="F:small conductance calcium-activated potassium channel activity"/>
    <property type="evidence" value="ECO:0007669"/>
    <property type="project" value="InterPro"/>
</dbReference>
<feature type="transmembrane region" description="Helical" evidence="2">
    <location>
        <begin position="299"/>
        <end position="320"/>
    </location>
</feature>
<feature type="transmembrane region" description="Helical" evidence="2">
    <location>
        <begin position="159"/>
        <end position="178"/>
    </location>
</feature>
<sequence>MGYSNRISNDEAEQEGPVPQQRQEEENEQQQQEQQHLQQQQQQQQQHSQEQEQEPARRKPAKLHPMEIQEQGSISASNVSVRDGRLASETSVTLLSHRPPLHITSNWRRNRAQVDKTMRNVRRGAALCGLMGCGFAVACDELILYGVDAHAAACNLLKAANTIATCAALSFLVYFYLLNGLLQRVNLHLRHLKALDTDFSLSSVALSSSFWAELVVCGLHLPPMTTFELGVWNWNNFILYRGETILAVINTFRLYLLWPVLKDQVLQSLPKRHTISSFTNIPMGSSFVVKKVIRSKFSLLFITILWLISVFLFAFCILTATGQRHRPGRSTSEARRKHEFLLLLAEFVPAEFEKKNDLWYQNAVWAMFVTSTTIGYGDILCTTHMSRFVAILTAGTGLILVSLMTAAFQNALQWTEEEIAANLVADREIARLKAREHAARLVQIKWKGLRGDRGRAEQRAASLRAAFMKQKKRTEVDLDDCLADSVKVDQISSSSKKIHGALLDILKKTTPEVEHLSHPRKLFRRNSNLSQFVQGARQRNEQRKRRSSLGQEEGMGGSMKLKRKQAREQRRKTFNNILSSQLKVLAEQKRSDFDANLEHSITMMETKTEGARASFLRVLSFKPDPNKIRDWTSCRKEVETRQLLLRILSCVTSLVGLLAAVLTNELVLGGTSPRAPAINALKWLNSIATVACCIFLYSSYVFLIRAKRIDRHVQLGKKLDLRVPFRSVARRKGLWVELLVCLPHAPPHVAVELELVWMGNVVVYAGETVGCVWNALRMYLTWSLVMFLVLREIPMRSVISHHTRVSFDALFCLKRLLNRWTGFNVILIAWFVMMIIFGYLYRSVEFSFCLLPSATSAACQQPQATEWEVAGSKFGKQNDVWLTNSFWFIFVTMTTVGYGEQVPTTILGRLIALLAATFGILCASLTTAALGNLILFTPAEFSAIAIMEREKAREDLRVIAANMIRAWWLRQKGRNKEEEEEEEVTCAAWEREADVE</sequence>
<dbReference type="eggNOG" id="KOG3684">
    <property type="taxonomic scope" value="Eukaryota"/>
</dbReference>
<evidence type="ECO:0000256" key="1">
    <source>
        <dbReference type="SAM" id="MobiDB-lite"/>
    </source>
</evidence>